<dbReference type="AlphaFoldDB" id="A0A9N8DCH4"/>
<evidence type="ECO:0000256" key="1">
    <source>
        <dbReference type="SAM" id="MobiDB-lite"/>
    </source>
</evidence>
<name>A0A9N8DCH4_9STRA</name>
<feature type="region of interest" description="Disordered" evidence="1">
    <location>
        <begin position="56"/>
        <end position="76"/>
    </location>
</feature>
<dbReference type="Pfam" id="PF13704">
    <property type="entry name" value="Glyco_tranf_2_4"/>
    <property type="match status" value="1"/>
</dbReference>
<keyword evidence="3" id="KW-1185">Reference proteome</keyword>
<accession>A0A9N8DCH4</accession>
<evidence type="ECO:0000313" key="3">
    <source>
        <dbReference type="Proteomes" id="UP001153069"/>
    </source>
</evidence>
<protein>
    <submittedName>
        <fullName evidence="2">Uncharacterized protein</fullName>
    </submittedName>
</protein>
<organism evidence="2 3">
    <name type="scientific">Seminavis robusta</name>
    <dbReference type="NCBI Taxonomy" id="568900"/>
    <lineage>
        <taxon>Eukaryota</taxon>
        <taxon>Sar</taxon>
        <taxon>Stramenopiles</taxon>
        <taxon>Ochrophyta</taxon>
        <taxon>Bacillariophyta</taxon>
        <taxon>Bacillariophyceae</taxon>
        <taxon>Bacillariophycidae</taxon>
        <taxon>Naviculales</taxon>
        <taxon>Naviculaceae</taxon>
        <taxon>Seminavis</taxon>
    </lineage>
</organism>
<gene>
    <name evidence="2" type="ORF">SEMRO_80_G043310.1</name>
</gene>
<evidence type="ECO:0000313" key="2">
    <source>
        <dbReference type="EMBL" id="CAB9500302.1"/>
    </source>
</evidence>
<feature type="compositionally biased region" description="Basic residues" evidence="1">
    <location>
        <begin position="66"/>
        <end position="76"/>
    </location>
</feature>
<dbReference type="EMBL" id="CAICTM010000079">
    <property type="protein sequence ID" value="CAB9500302.1"/>
    <property type="molecule type" value="Genomic_DNA"/>
</dbReference>
<proteinExistence type="predicted"/>
<sequence>MDDNHFLIEWLAYHFYVMPMRRLIILVDPGSMTTPQPILDRWKDWIDVTVWHEEDIFPNGPPTPKNPKKNTTKLGQHRARQRTFLMKCLQQLHKERRGWVFVTDTDEYTMVNDLLRDPQKTAFFRQNVTLPEQSEPGSIMKLLKQGDAKHLVNGEYIHNMPCITMARRTFSTKEMKNSSKTFLGYTKANFQTLHWKYYDKLFKPGKALVNLKKIRYRDINSQPSVHRPISNKTICTGKLAIIEQDSIFAVNHYPGNLHQMLFRKDDARGAENNTAYRIQRFNDHKKIGRIHDTYRIEEWLKGFIAAFGEEKARQLLEHVGLPEQAAAAAAYTRISKQ</sequence>
<dbReference type="Proteomes" id="UP001153069">
    <property type="component" value="Unassembled WGS sequence"/>
</dbReference>
<comment type="caution">
    <text evidence="2">The sequence shown here is derived from an EMBL/GenBank/DDBJ whole genome shotgun (WGS) entry which is preliminary data.</text>
</comment>
<reference evidence="2" key="1">
    <citation type="submission" date="2020-06" db="EMBL/GenBank/DDBJ databases">
        <authorList>
            <consortium name="Plant Systems Biology data submission"/>
        </authorList>
    </citation>
    <scope>NUCLEOTIDE SEQUENCE</scope>
    <source>
        <strain evidence="2">D6</strain>
    </source>
</reference>
<dbReference type="OrthoDB" id="46313at2759"/>